<dbReference type="PANTHER" id="PTHR31851">
    <property type="entry name" value="FE(2+)/MN(2+) TRANSPORTER PCL1"/>
    <property type="match status" value="1"/>
</dbReference>
<evidence type="ECO:0000313" key="7">
    <source>
        <dbReference type="Proteomes" id="UP000244013"/>
    </source>
</evidence>
<keyword evidence="4 5" id="KW-0472">Membrane</keyword>
<dbReference type="CDD" id="cd02432">
    <property type="entry name" value="Nodulin-21_like_1"/>
    <property type="match status" value="1"/>
</dbReference>
<sequence length="233" mass="23400">MGALSSHRERHVADRIGWLRAAVLGANDGIVSTASLIIGVAVAGGQVGVIVIAGTAGMVAGAMSMAAGEYVSVSAQADTETAELGRERRELADDPRGELAELAAIYVARGVDAATAMIVAAQLMARDALGAHARDELDITLGIRARPVQAAFASAASFTAGAALPLLTVFIVPPALLVWAVAGGSLVFLALLGAIGAKTGGASVWRGTLRVTFWGAFAMAATAAIGRLIGGTV</sequence>
<dbReference type="Pfam" id="PF01988">
    <property type="entry name" value="VIT1"/>
    <property type="match status" value="1"/>
</dbReference>
<evidence type="ECO:0000256" key="2">
    <source>
        <dbReference type="ARBA" id="ARBA00022692"/>
    </source>
</evidence>
<evidence type="ECO:0000256" key="4">
    <source>
        <dbReference type="ARBA" id="ARBA00023136"/>
    </source>
</evidence>
<comment type="caution">
    <text evidence="6">The sequence shown here is derived from an EMBL/GenBank/DDBJ whole genome shotgun (WGS) entry which is preliminary data.</text>
</comment>
<dbReference type="InterPro" id="IPR008217">
    <property type="entry name" value="Ccc1_fam"/>
</dbReference>
<protein>
    <submittedName>
        <fullName evidence="6">VIT1/CCC1 family predicted Fe2+/Mn2+ transporter</fullName>
    </submittedName>
</protein>
<gene>
    <name evidence="6" type="ORF">C8J25_10317</name>
</gene>
<feature type="transmembrane region" description="Helical" evidence="5">
    <location>
        <begin position="47"/>
        <end position="67"/>
    </location>
</feature>
<dbReference type="OrthoDB" id="9789677at2"/>
<evidence type="ECO:0000256" key="1">
    <source>
        <dbReference type="ARBA" id="ARBA00004127"/>
    </source>
</evidence>
<proteinExistence type="predicted"/>
<dbReference type="RefSeq" id="WP_107953481.1">
    <property type="nucleotide sequence ID" value="NZ_QAYE01000003.1"/>
</dbReference>
<keyword evidence="2 5" id="KW-0812">Transmembrane</keyword>
<comment type="subcellular location">
    <subcellularLocation>
        <location evidence="1">Endomembrane system</location>
        <topology evidence="1">Multi-pass membrane protein</topology>
    </subcellularLocation>
</comment>
<feature type="transmembrane region" description="Helical" evidence="5">
    <location>
        <begin position="21"/>
        <end position="41"/>
    </location>
</feature>
<keyword evidence="3 5" id="KW-1133">Transmembrane helix</keyword>
<dbReference type="GO" id="GO:0030026">
    <property type="term" value="P:intracellular manganese ion homeostasis"/>
    <property type="evidence" value="ECO:0007669"/>
    <property type="project" value="InterPro"/>
</dbReference>
<accession>A0A2T5U712</accession>
<organism evidence="6 7">
    <name type="scientific">Sphingomonas faeni</name>
    <dbReference type="NCBI Taxonomy" id="185950"/>
    <lineage>
        <taxon>Bacteria</taxon>
        <taxon>Pseudomonadati</taxon>
        <taxon>Pseudomonadota</taxon>
        <taxon>Alphaproteobacteria</taxon>
        <taxon>Sphingomonadales</taxon>
        <taxon>Sphingomonadaceae</taxon>
        <taxon>Sphingomonas</taxon>
    </lineage>
</organism>
<dbReference type="Proteomes" id="UP000244013">
    <property type="component" value="Unassembled WGS sequence"/>
</dbReference>
<reference evidence="6 7" key="1">
    <citation type="submission" date="2018-04" db="EMBL/GenBank/DDBJ databases">
        <title>Genomic Encyclopedia of Type Strains, Phase III (KMG-III): the genomes of soil and plant-associated and newly described type strains.</title>
        <authorList>
            <person name="Whitman W."/>
        </authorList>
    </citation>
    <scope>NUCLEOTIDE SEQUENCE [LARGE SCALE GENOMIC DNA]</scope>
    <source>
        <strain evidence="6 7">MA-olki</strain>
    </source>
</reference>
<evidence type="ECO:0000256" key="3">
    <source>
        <dbReference type="ARBA" id="ARBA00022989"/>
    </source>
</evidence>
<name>A0A2T5U712_9SPHN</name>
<dbReference type="GO" id="GO:0005384">
    <property type="term" value="F:manganese ion transmembrane transporter activity"/>
    <property type="evidence" value="ECO:0007669"/>
    <property type="project" value="InterPro"/>
</dbReference>
<feature type="transmembrane region" description="Helical" evidence="5">
    <location>
        <begin position="209"/>
        <end position="230"/>
    </location>
</feature>
<dbReference type="GO" id="GO:0012505">
    <property type="term" value="C:endomembrane system"/>
    <property type="evidence" value="ECO:0007669"/>
    <property type="project" value="UniProtKB-SubCell"/>
</dbReference>
<evidence type="ECO:0000313" key="6">
    <source>
        <dbReference type="EMBL" id="PTW47302.1"/>
    </source>
</evidence>
<dbReference type="EMBL" id="QAYE01000003">
    <property type="protein sequence ID" value="PTW47302.1"/>
    <property type="molecule type" value="Genomic_DNA"/>
</dbReference>
<dbReference type="AlphaFoldDB" id="A0A2T5U712"/>
<dbReference type="GeneID" id="91005387"/>
<feature type="transmembrane region" description="Helical" evidence="5">
    <location>
        <begin position="150"/>
        <end position="171"/>
    </location>
</feature>
<feature type="transmembrane region" description="Helical" evidence="5">
    <location>
        <begin position="177"/>
        <end position="197"/>
    </location>
</feature>
<evidence type="ECO:0000256" key="5">
    <source>
        <dbReference type="SAM" id="Phobius"/>
    </source>
</evidence>